<keyword evidence="1" id="KW-1133">Transmembrane helix</keyword>
<evidence type="ECO:0000313" key="3">
    <source>
        <dbReference type="Proteomes" id="UP000003856"/>
    </source>
</evidence>
<dbReference type="Proteomes" id="UP000003856">
    <property type="component" value="Unassembled WGS sequence"/>
</dbReference>
<keyword evidence="3" id="KW-1185">Reference proteome</keyword>
<keyword evidence="1" id="KW-0812">Transmembrane</keyword>
<keyword evidence="1" id="KW-0472">Membrane</keyword>
<evidence type="ECO:0008006" key="4">
    <source>
        <dbReference type="Google" id="ProtNLM"/>
    </source>
</evidence>
<comment type="caution">
    <text evidence="2">The sequence shown here is derived from an EMBL/GenBank/DDBJ whole genome shotgun (WGS) entry which is preliminary data.</text>
</comment>
<evidence type="ECO:0000313" key="2">
    <source>
        <dbReference type="EMBL" id="EER60462.1"/>
    </source>
</evidence>
<feature type="transmembrane region" description="Helical" evidence="1">
    <location>
        <begin position="38"/>
        <end position="61"/>
    </location>
</feature>
<accession>C5T507</accession>
<dbReference type="RefSeq" id="WP_005796037.1">
    <property type="nucleotide sequence ID" value="NZ_ACQT01000055.1"/>
</dbReference>
<name>C5T507_ACIDE</name>
<dbReference type="AlphaFoldDB" id="C5T507"/>
<sequence>MIQLALAFFGLTALYMATGHNARARRWAPIVGLCGQPFWLVFAVQSSAWGLLTLSLAYSAVYMRGVWVQWRPT</sequence>
<proteinExistence type="predicted"/>
<dbReference type="EMBL" id="ACQT01000055">
    <property type="protein sequence ID" value="EER60462.1"/>
    <property type="molecule type" value="Genomic_DNA"/>
</dbReference>
<evidence type="ECO:0000256" key="1">
    <source>
        <dbReference type="SAM" id="Phobius"/>
    </source>
</evidence>
<dbReference type="PATRIC" id="fig|573060.9.peg.3161"/>
<protein>
    <recommendedName>
        <fullName evidence="4">Nicotinamide riboside transporter PnuC</fullName>
    </recommendedName>
</protein>
<gene>
    <name evidence="2" type="ORF">AcdelDRAFT_1987</name>
</gene>
<organism evidence="2 3">
    <name type="scientific">Acidovorax delafieldii 2AN</name>
    <dbReference type="NCBI Taxonomy" id="573060"/>
    <lineage>
        <taxon>Bacteria</taxon>
        <taxon>Pseudomonadati</taxon>
        <taxon>Pseudomonadota</taxon>
        <taxon>Betaproteobacteria</taxon>
        <taxon>Burkholderiales</taxon>
        <taxon>Comamonadaceae</taxon>
        <taxon>Acidovorax</taxon>
    </lineage>
</organism>
<dbReference type="OrthoDB" id="9007099at2"/>
<reference evidence="2 3" key="1">
    <citation type="submission" date="2009-05" db="EMBL/GenBank/DDBJ databases">
        <title>The draft genome of Acidovorax delafieldii 2AN.</title>
        <authorList>
            <consortium name="US DOE Joint Genome Institute (JGI-PGF)"/>
            <person name="Lucas S."/>
            <person name="Copeland A."/>
            <person name="Lapidus A."/>
            <person name="Glavina del Rio T."/>
            <person name="Tice H."/>
            <person name="Bruce D."/>
            <person name="Goodwin L."/>
            <person name="Pitluck S."/>
            <person name="Larimer F."/>
            <person name="Land M.L."/>
            <person name="Hauser L."/>
            <person name="Shelobolina E.S."/>
            <person name="Picardal F."/>
            <person name="Roden E."/>
            <person name="Emerson D."/>
        </authorList>
    </citation>
    <scope>NUCLEOTIDE SEQUENCE [LARGE SCALE GENOMIC DNA]</scope>
    <source>
        <strain evidence="2 3">2AN</strain>
    </source>
</reference>